<evidence type="ECO:0000256" key="4">
    <source>
        <dbReference type="ARBA" id="ARBA00022692"/>
    </source>
</evidence>
<accession>A0ABU8HE55</accession>
<dbReference type="PANTHER" id="PTHR34582">
    <property type="entry name" value="UPF0702 TRANSMEMBRANE PROTEIN YCAP"/>
    <property type="match status" value="1"/>
</dbReference>
<evidence type="ECO:0000313" key="9">
    <source>
        <dbReference type="EMBL" id="MEI5907501.1"/>
    </source>
</evidence>
<evidence type="ECO:0000259" key="8">
    <source>
        <dbReference type="Pfam" id="PF04239"/>
    </source>
</evidence>
<dbReference type="InterPro" id="IPR007353">
    <property type="entry name" value="DUF421"/>
</dbReference>
<feature type="transmembrane region" description="Helical" evidence="7">
    <location>
        <begin position="63"/>
        <end position="81"/>
    </location>
</feature>
<keyword evidence="3" id="KW-1003">Cell membrane</keyword>
<reference evidence="9 10" key="1">
    <citation type="journal article" date="2018" name="J. Microbiol.">
        <title>Bacillus spongiae sp. nov., isolated from sponge of Jeju Island.</title>
        <authorList>
            <person name="Lee G.E."/>
            <person name="Im W.T."/>
            <person name="Park J.S."/>
        </authorList>
    </citation>
    <scope>NUCLEOTIDE SEQUENCE [LARGE SCALE GENOMIC DNA]</scope>
    <source>
        <strain evidence="9 10">135PIL107-10</strain>
    </source>
</reference>
<comment type="caution">
    <text evidence="9">The sequence shown here is derived from an EMBL/GenBank/DDBJ whole genome shotgun (WGS) entry which is preliminary data.</text>
</comment>
<feature type="transmembrane region" description="Helical" evidence="7">
    <location>
        <begin position="37"/>
        <end position="57"/>
    </location>
</feature>
<gene>
    <name evidence="9" type="ORF">WAK64_10570</name>
</gene>
<organism evidence="9 10">
    <name type="scientific">Bacillus spongiae</name>
    <dbReference type="NCBI Taxonomy" id="2683610"/>
    <lineage>
        <taxon>Bacteria</taxon>
        <taxon>Bacillati</taxon>
        <taxon>Bacillota</taxon>
        <taxon>Bacilli</taxon>
        <taxon>Bacillales</taxon>
        <taxon>Bacillaceae</taxon>
        <taxon>Bacillus</taxon>
    </lineage>
</organism>
<dbReference type="Proteomes" id="UP001312865">
    <property type="component" value="Unassembled WGS sequence"/>
</dbReference>
<keyword evidence="4 7" id="KW-0812">Transmembrane</keyword>
<evidence type="ECO:0000256" key="3">
    <source>
        <dbReference type="ARBA" id="ARBA00022475"/>
    </source>
</evidence>
<evidence type="ECO:0000256" key="6">
    <source>
        <dbReference type="ARBA" id="ARBA00023136"/>
    </source>
</evidence>
<dbReference type="Pfam" id="PF04239">
    <property type="entry name" value="DUF421"/>
    <property type="match status" value="1"/>
</dbReference>
<evidence type="ECO:0000256" key="7">
    <source>
        <dbReference type="SAM" id="Phobius"/>
    </source>
</evidence>
<name>A0ABU8HE55_9BACI</name>
<keyword evidence="6 7" id="KW-0472">Membrane</keyword>
<keyword evidence="10" id="KW-1185">Reference proteome</keyword>
<evidence type="ECO:0000256" key="2">
    <source>
        <dbReference type="ARBA" id="ARBA00006448"/>
    </source>
</evidence>
<proteinExistence type="inferred from homology"/>
<evidence type="ECO:0000313" key="10">
    <source>
        <dbReference type="Proteomes" id="UP001312865"/>
    </source>
</evidence>
<feature type="domain" description="YetF C-terminal" evidence="8">
    <location>
        <begin position="88"/>
        <end position="218"/>
    </location>
</feature>
<keyword evidence="5 7" id="KW-1133">Transmembrane helix</keyword>
<dbReference type="Gene3D" id="3.30.240.20">
    <property type="entry name" value="bsu07140 like domains"/>
    <property type="match status" value="2"/>
</dbReference>
<evidence type="ECO:0000256" key="5">
    <source>
        <dbReference type="ARBA" id="ARBA00022989"/>
    </source>
</evidence>
<comment type="subcellular location">
    <subcellularLocation>
        <location evidence="1">Cell membrane</location>
        <topology evidence="1">Multi-pass membrane protein</topology>
    </subcellularLocation>
</comment>
<dbReference type="RefSeq" id="WP_336586935.1">
    <property type="nucleotide sequence ID" value="NZ_JBBAXC010000007.1"/>
</dbReference>
<dbReference type="InterPro" id="IPR023090">
    <property type="entry name" value="UPF0702_alpha/beta_dom_sf"/>
</dbReference>
<dbReference type="PANTHER" id="PTHR34582:SF6">
    <property type="entry name" value="UPF0702 TRANSMEMBRANE PROTEIN YCAP"/>
    <property type="match status" value="1"/>
</dbReference>
<dbReference type="EMBL" id="JBBAXC010000007">
    <property type="protein sequence ID" value="MEI5907501.1"/>
    <property type="molecule type" value="Genomic_DNA"/>
</dbReference>
<evidence type="ECO:0000256" key="1">
    <source>
        <dbReference type="ARBA" id="ARBA00004651"/>
    </source>
</evidence>
<protein>
    <submittedName>
        <fullName evidence="9">DUF421 domain-containing protein</fullName>
    </submittedName>
</protein>
<comment type="similarity">
    <text evidence="2">Belongs to the UPF0702 family.</text>
</comment>
<feature type="transmembrane region" description="Helical" evidence="7">
    <location>
        <begin position="12"/>
        <end position="30"/>
    </location>
</feature>
<sequence length="241" mass="27004">MLEILKDSLLVIGRIFTILPLLLAVTIFMGKRSIGELPIFDFLIILTLGSVVGADIADPKIEHIHTLVAILAIGLLQRLAANVKISKRKIGRLMTFEPTIVIQDGKLLKKNLKRIRYSIDNILQLLREKDIFDVSEVETAIIESSGNISVLKKPAKRFATLESIGMLQSTSPISLPVIMDGKLYPKVLEDVNVSTAWLFQQLTKQGISQLDDVFFASINKNHQLQISLKKEQNIKVPKLYH</sequence>